<dbReference type="VEuPathDB" id="FungiDB:BON22_5160"/>
<dbReference type="SUPFAM" id="SSF51445">
    <property type="entry name" value="(Trans)glycosidases"/>
    <property type="match status" value="1"/>
</dbReference>
<dbReference type="InterPro" id="IPR013783">
    <property type="entry name" value="Ig-like_fold"/>
</dbReference>
<dbReference type="InterPro" id="IPR026891">
    <property type="entry name" value="Fn3-like"/>
</dbReference>
<reference evidence="13" key="1">
    <citation type="journal article" date="2014" name="Genome Announc.">
        <title>Genome sequence of the yeast Cyberlindnera fabianii (Hansenula fabianii).</title>
        <authorList>
            <person name="Freel K.C."/>
            <person name="Sarilar V."/>
            <person name="Neuveglise C."/>
            <person name="Devillers H."/>
            <person name="Friedrich A."/>
            <person name="Schacherer J."/>
        </authorList>
    </citation>
    <scope>NUCLEOTIDE SEQUENCE</scope>
    <source>
        <strain evidence="13">YJS4271</strain>
    </source>
</reference>
<dbReference type="Pfam" id="PF00933">
    <property type="entry name" value="Glyco_hydro_3"/>
    <property type="match status" value="1"/>
</dbReference>
<dbReference type="PANTHER" id="PTHR42715:SF2">
    <property type="entry name" value="BETA-GLUCOSIDASE F-RELATED"/>
    <property type="match status" value="1"/>
</dbReference>
<feature type="domain" description="Fibronectin type III-like" evidence="12">
    <location>
        <begin position="728"/>
        <end position="798"/>
    </location>
</feature>
<dbReference type="OrthoDB" id="416222at2759"/>
<evidence type="ECO:0000256" key="11">
    <source>
        <dbReference type="RuleBase" id="RU361161"/>
    </source>
</evidence>
<evidence type="ECO:0000256" key="3">
    <source>
        <dbReference type="ARBA" id="ARBA00005336"/>
    </source>
</evidence>
<comment type="similarity">
    <text evidence="3 11">Belongs to the glycosyl hydrolase 3 family.</text>
</comment>
<comment type="catalytic activity">
    <reaction evidence="1 11">
        <text>Hydrolysis of terminal, non-reducing beta-D-glucosyl residues with release of beta-D-glucose.</text>
        <dbReference type="EC" id="3.2.1.21"/>
    </reaction>
</comment>
<sequence>MTILEKVNLTTGTGWGSGPCIGNTGSVPRLSIPSLCLQDGPNGVRFTDFITSFPSGLAAGSSFNRDLIFNRGKAIGREAKVKGVDVLLGPTIGPIGYKAQGGRNWESFGSDPYLQGVAGALTVQGVQEEGVVACARHFIGNEQERFRQENEWTGGDWDRLSASINSLIKDRVMHEVYLWPWADVVHAGVGGVMCSYNRVNGTYACENSYLLNYLLKEELGFQGFVVSDWGAQHTGVDSALAGLDMTMPGEIFGDWCSGKSYWGPLLSRAVYNDTIPQARLNDMVSRILAPFFYVGAGLPNSDHEEDIPNFSSWTFHTYDQEFPFQSFGPIKQTNYHIDSRDDFTEWTALEVAREAIVLLKNDGHNLPISETDGVRRLLIAGLAAGPDPQGFNTKDQKSADGALFTGWGSASVNAPFDITPFESIAQYARERNMVYDYTSDQYDFDHVDDVAEYADMSIVFAMADSGEGYIEVDGNYGDRKNVSLWQNSEELITHIANRCRKTVVVITSTGPVDLEPFIDHENVIAVLYSAPLGQYFGRAIAEVLFGEVNPSGRLPFTIARKEDQYVGIVDKIPIKGKPEDDLNRLLDYRYFDENGIRPRYEFGYGLSYSKFSLSNLSIKEILPPTTDLPLPPPYLDEYVFSEEKLRDVDDALFPFSEFSPVPGFIYPYLYNEKIYSVNEYEYPEGYTEEEDYQEPLAGGGLGGNDALWNVLYSVKVDITNIGDVEGAFVAELYISYPNSGGLKTPRQLRGFDKVYVKPGDTVQVEFEILRRDISIWDTEEQSWIITPGTYKIFVGSSSRRLELAGEVEIL</sequence>
<evidence type="ECO:0000256" key="6">
    <source>
        <dbReference type="ARBA" id="ARBA00023001"/>
    </source>
</evidence>
<dbReference type="InterPro" id="IPR036881">
    <property type="entry name" value="Glyco_hydro_3_C_sf"/>
</dbReference>
<organism evidence="13">
    <name type="scientific">Cyberlindnera fabianii</name>
    <name type="common">Yeast</name>
    <name type="synonym">Hansenula fabianii</name>
    <dbReference type="NCBI Taxonomy" id="36022"/>
    <lineage>
        <taxon>Eukaryota</taxon>
        <taxon>Fungi</taxon>
        <taxon>Dikarya</taxon>
        <taxon>Ascomycota</taxon>
        <taxon>Saccharomycotina</taxon>
        <taxon>Saccharomycetes</taxon>
        <taxon>Phaffomycetales</taxon>
        <taxon>Phaffomycetaceae</taxon>
        <taxon>Cyberlindnera</taxon>
    </lineage>
</organism>
<keyword evidence="9 11" id="KW-0326">Glycosidase</keyword>
<dbReference type="InterPro" id="IPR036962">
    <property type="entry name" value="Glyco_hydro_3_N_sf"/>
</dbReference>
<name>A0A061AWD8_CYBFA</name>
<proteinExistence type="inferred from homology"/>
<keyword evidence="8 11" id="KW-0119">Carbohydrate metabolism</keyword>
<gene>
    <name evidence="13" type="ORF">CYFA0S_03e06502g</name>
</gene>
<evidence type="ECO:0000256" key="4">
    <source>
        <dbReference type="ARBA" id="ARBA00012744"/>
    </source>
</evidence>
<dbReference type="UniPathway" id="UPA00696"/>
<comment type="pathway">
    <text evidence="2 11">Glycan metabolism; cellulose degradation.</text>
</comment>
<dbReference type="Gene3D" id="3.40.50.1700">
    <property type="entry name" value="Glycoside hydrolase family 3 C-terminal domain"/>
    <property type="match status" value="1"/>
</dbReference>
<dbReference type="GO" id="GO:0008422">
    <property type="term" value="F:beta-glucosidase activity"/>
    <property type="evidence" value="ECO:0007669"/>
    <property type="project" value="UniProtKB-EC"/>
</dbReference>
<dbReference type="InterPro" id="IPR017853">
    <property type="entry name" value="GH"/>
</dbReference>
<dbReference type="InterPro" id="IPR019800">
    <property type="entry name" value="Glyco_hydro_3_AS"/>
</dbReference>
<evidence type="ECO:0000256" key="2">
    <source>
        <dbReference type="ARBA" id="ARBA00004987"/>
    </source>
</evidence>
<evidence type="ECO:0000313" key="13">
    <source>
        <dbReference type="EMBL" id="CDR39723.1"/>
    </source>
</evidence>
<dbReference type="FunFam" id="3.20.20.300:FF:000002">
    <property type="entry name" value="Probable beta-glucosidase"/>
    <property type="match status" value="1"/>
</dbReference>
<dbReference type="VEuPathDB" id="FungiDB:BON22_5159"/>
<dbReference type="PANTHER" id="PTHR42715">
    <property type="entry name" value="BETA-GLUCOSIDASE"/>
    <property type="match status" value="1"/>
</dbReference>
<evidence type="ECO:0000256" key="7">
    <source>
        <dbReference type="ARBA" id="ARBA00023180"/>
    </source>
</evidence>
<dbReference type="AlphaFoldDB" id="A0A061AWD8"/>
<dbReference type="Pfam" id="PF01915">
    <property type="entry name" value="Glyco_hydro_3_C"/>
    <property type="match status" value="1"/>
</dbReference>
<evidence type="ECO:0000256" key="10">
    <source>
        <dbReference type="ARBA" id="ARBA00023326"/>
    </source>
</evidence>
<dbReference type="SMART" id="SM01217">
    <property type="entry name" value="Fn3_like"/>
    <property type="match status" value="1"/>
</dbReference>
<dbReference type="PRINTS" id="PR00133">
    <property type="entry name" value="GLHYDRLASE3"/>
</dbReference>
<dbReference type="InterPro" id="IPR002772">
    <property type="entry name" value="Glyco_hydro_3_C"/>
</dbReference>
<dbReference type="Pfam" id="PF14310">
    <property type="entry name" value="Fn3-like"/>
    <property type="match status" value="1"/>
</dbReference>
<evidence type="ECO:0000256" key="1">
    <source>
        <dbReference type="ARBA" id="ARBA00000448"/>
    </source>
</evidence>
<evidence type="ECO:0000256" key="8">
    <source>
        <dbReference type="ARBA" id="ARBA00023277"/>
    </source>
</evidence>
<dbReference type="SUPFAM" id="SSF52279">
    <property type="entry name" value="Beta-D-glucan exohydrolase, C-terminal domain"/>
    <property type="match status" value="1"/>
</dbReference>
<dbReference type="PROSITE" id="PS00775">
    <property type="entry name" value="GLYCOSYL_HYDROL_F3"/>
    <property type="match status" value="1"/>
</dbReference>
<accession>A0A061AWD8</accession>
<keyword evidence="5 11" id="KW-0378">Hydrolase</keyword>
<dbReference type="Gene3D" id="3.20.20.300">
    <property type="entry name" value="Glycoside hydrolase, family 3, N-terminal domain"/>
    <property type="match status" value="1"/>
</dbReference>
<keyword evidence="10 11" id="KW-0624">Polysaccharide degradation</keyword>
<keyword evidence="7" id="KW-0325">Glycoprotein</keyword>
<dbReference type="InterPro" id="IPR001764">
    <property type="entry name" value="Glyco_hydro_3_N"/>
</dbReference>
<dbReference type="GO" id="GO:0030245">
    <property type="term" value="P:cellulose catabolic process"/>
    <property type="evidence" value="ECO:0007669"/>
    <property type="project" value="UniProtKB-UniPathway"/>
</dbReference>
<dbReference type="InterPro" id="IPR050288">
    <property type="entry name" value="Cellulose_deg_GH3"/>
</dbReference>
<dbReference type="EMBL" id="LK052888">
    <property type="protein sequence ID" value="CDR39723.1"/>
    <property type="molecule type" value="Genomic_DNA"/>
</dbReference>
<evidence type="ECO:0000259" key="12">
    <source>
        <dbReference type="SMART" id="SM01217"/>
    </source>
</evidence>
<dbReference type="Gene3D" id="2.60.40.10">
    <property type="entry name" value="Immunoglobulins"/>
    <property type="match status" value="1"/>
</dbReference>
<dbReference type="EC" id="3.2.1.21" evidence="4 11"/>
<keyword evidence="6" id="KW-0136">Cellulose degradation</keyword>
<dbReference type="PhylomeDB" id="A0A061AWD8"/>
<protein>
    <recommendedName>
        <fullName evidence="4 11">beta-glucosidase</fullName>
        <ecNumber evidence="4 11">3.2.1.21</ecNumber>
    </recommendedName>
</protein>
<evidence type="ECO:0000256" key="5">
    <source>
        <dbReference type="ARBA" id="ARBA00022801"/>
    </source>
</evidence>
<evidence type="ECO:0000256" key="9">
    <source>
        <dbReference type="ARBA" id="ARBA00023295"/>
    </source>
</evidence>